<dbReference type="AlphaFoldDB" id="A0A0D1LFN0"/>
<keyword evidence="1" id="KW-0732">Signal</keyword>
<dbReference type="GO" id="GO:0009695">
    <property type="term" value="P:jasmonic acid biosynthetic process"/>
    <property type="evidence" value="ECO:0007669"/>
    <property type="project" value="InterPro"/>
</dbReference>
<dbReference type="Proteomes" id="UP000032221">
    <property type="component" value="Unassembled WGS sequence"/>
</dbReference>
<dbReference type="Gene3D" id="2.40.480.10">
    <property type="entry name" value="Allene oxide cyclase-like"/>
    <property type="match status" value="1"/>
</dbReference>
<dbReference type="InterPro" id="IPR041013">
    <property type="entry name" value="AOC-like"/>
</dbReference>
<accession>A0A0D1LFN0</accession>
<dbReference type="PATRIC" id="fig|280871.6.peg.1980"/>
<name>A0A0D1LFN0_9MYCO</name>
<evidence type="ECO:0000259" key="2">
    <source>
        <dbReference type="Pfam" id="PF18678"/>
    </source>
</evidence>
<dbReference type="RefSeq" id="WP_043394734.1">
    <property type="nucleotide sequence ID" value="NZ_BAAARC010000027.1"/>
</dbReference>
<evidence type="ECO:0000313" key="3">
    <source>
        <dbReference type="EMBL" id="KIU17297.1"/>
    </source>
</evidence>
<evidence type="ECO:0000256" key="1">
    <source>
        <dbReference type="SAM" id="SignalP"/>
    </source>
</evidence>
<gene>
    <name evidence="3" type="ORF">TL10_09570</name>
</gene>
<proteinExistence type="predicted"/>
<dbReference type="InterPro" id="IPR044859">
    <property type="entry name" value="Allene_oxi_cyc_Dirigent"/>
</dbReference>
<dbReference type="PROSITE" id="PS51257">
    <property type="entry name" value="PROKAR_LIPOPROTEIN"/>
    <property type="match status" value="1"/>
</dbReference>
<dbReference type="InterPro" id="IPR034871">
    <property type="entry name" value="Allene_oxi_cyc_sf"/>
</dbReference>
<dbReference type="STRING" id="280871.TL10_09570"/>
<feature type="signal peptide" evidence="1">
    <location>
        <begin position="1"/>
        <end position="28"/>
    </location>
</feature>
<evidence type="ECO:0000313" key="4">
    <source>
        <dbReference type="Proteomes" id="UP000032221"/>
    </source>
</evidence>
<feature type="chain" id="PRO_5002232623" description="Allene oxide cyclase barrel-like domain-containing protein" evidence="1">
    <location>
        <begin position="29"/>
        <end position="169"/>
    </location>
</feature>
<comment type="caution">
    <text evidence="3">The sequence shown here is derived from an EMBL/GenBank/DDBJ whole genome shotgun (WGS) entry which is preliminary data.</text>
</comment>
<dbReference type="OrthoDB" id="5195420at2"/>
<reference evidence="3 4" key="1">
    <citation type="submission" date="2015-01" db="EMBL/GenBank/DDBJ databases">
        <title>Genome sequence of Mycobacterium llatzerense and Mycobacterium immunogenum recovered from brain abscess.</title>
        <authorList>
            <person name="Greninger A.L."/>
            <person name="Langelier C."/>
            <person name="Cunningham G."/>
            <person name="Chiu C.Y."/>
            <person name="Miller S."/>
        </authorList>
    </citation>
    <scope>NUCLEOTIDE SEQUENCE [LARGE SCALE GENOMIC DNA]</scope>
    <source>
        <strain evidence="3 4">CLUC14</strain>
    </source>
</reference>
<organism evidence="3 4">
    <name type="scientific">Mycolicibacterium llatzerense</name>
    <dbReference type="NCBI Taxonomy" id="280871"/>
    <lineage>
        <taxon>Bacteria</taxon>
        <taxon>Bacillati</taxon>
        <taxon>Actinomycetota</taxon>
        <taxon>Actinomycetes</taxon>
        <taxon>Mycobacteriales</taxon>
        <taxon>Mycobacteriaceae</taxon>
        <taxon>Mycolicibacterium</taxon>
    </lineage>
</organism>
<dbReference type="Pfam" id="PF18678">
    <property type="entry name" value="AOC_like"/>
    <property type="match status" value="1"/>
</dbReference>
<dbReference type="EMBL" id="JXST01000010">
    <property type="protein sequence ID" value="KIU17297.1"/>
    <property type="molecule type" value="Genomic_DNA"/>
</dbReference>
<dbReference type="GO" id="GO:0046423">
    <property type="term" value="F:allene-oxide cyclase activity"/>
    <property type="evidence" value="ECO:0007669"/>
    <property type="project" value="InterPro"/>
</dbReference>
<sequence length="169" mass="17391">MNMLRTTTAVLIPALLLTMSCSSGGKKADDSTAAVTTLHFYEHDTGQTSVDLGTPGEGPGDQFIFSGDVFDRQGGTKLGRTAGQCTTVSGDATAGDVACTETFILDGGQISIQMLADRAAVFSKGETLPVSIVGGSGKYNKARGDGTAQVPPEVPNQTDANFVLNVVTN</sequence>
<keyword evidence="4" id="KW-1185">Reference proteome</keyword>
<dbReference type="SUPFAM" id="SSF141493">
    <property type="entry name" value="Allene oxide cyclase-like"/>
    <property type="match status" value="1"/>
</dbReference>
<dbReference type="GO" id="GO:0017000">
    <property type="term" value="P:antibiotic biosynthetic process"/>
    <property type="evidence" value="ECO:0007669"/>
    <property type="project" value="InterPro"/>
</dbReference>
<protein>
    <recommendedName>
        <fullName evidence="2">Allene oxide cyclase barrel-like domain-containing protein</fullName>
    </recommendedName>
</protein>
<feature type="domain" description="Allene oxide cyclase barrel-like" evidence="2">
    <location>
        <begin position="55"/>
        <end position="150"/>
    </location>
</feature>